<dbReference type="EMBL" id="KQ459562">
    <property type="protein sequence ID" value="KPI99853.1"/>
    <property type="molecule type" value="Genomic_DNA"/>
</dbReference>
<dbReference type="InterPro" id="IPR050517">
    <property type="entry name" value="DDR_Repair_Kinase"/>
</dbReference>
<evidence type="ECO:0000313" key="1">
    <source>
        <dbReference type="EMBL" id="KPI99853.1"/>
    </source>
</evidence>
<dbReference type="PANTHER" id="PTHR11139:SF9">
    <property type="entry name" value="SERINE_THREONINE-PROTEIN KINASE MTOR"/>
    <property type="match status" value="1"/>
</dbReference>
<dbReference type="AlphaFoldDB" id="A0A194Q3C8"/>
<dbReference type="STRING" id="66420.A0A194Q3C8"/>
<dbReference type="GO" id="GO:0004674">
    <property type="term" value="F:protein serine/threonine kinase activity"/>
    <property type="evidence" value="ECO:0007669"/>
    <property type="project" value="TreeGrafter"/>
</dbReference>
<dbReference type="GO" id="GO:0016242">
    <property type="term" value="P:negative regulation of macroautophagy"/>
    <property type="evidence" value="ECO:0007669"/>
    <property type="project" value="TreeGrafter"/>
</dbReference>
<dbReference type="PANTHER" id="PTHR11139">
    <property type="entry name" value="ATAXIA TELANGIECTASIA MUTATED ATM -RELATED"/>
    <property type="match status" value="1"/>
</dbReference>
<dbReference type="GO" id="GO:0005634">
    <property type="term" value="C:nucleus"/>
    <property type="evidence" value="ECO:0007669"/>
    <property type="project" value="TreeGrafter"/>
</dbReference>
<protein>
    <submittedName>
        <fullName evidence="1">Target of rapamycin</fullName>
    </submittedName>
</protein>
<dbReference type="SUPFAM" id="SSF48371">
    <property type="entry name" value="ARM repeat"/>
    <property type="match status" value="1"/>
</dbReference>
<sequence length="457" mass="52275">MTAYQISDLVSGLKSRHAETRHKAIRELLHFARTDLREMSQDALTQVLDDFNQHIHALTSSYDNNEKKAGILTIVCLIGGDTETTKTRLNRYAQYLRNIFPSNDVSILELAAKTMGRLAVSLGVKRGEYVELEIKRAYEWLSEERSESKRLSAVLILRELAIAMPSYFYQHIGGFFNNIHSALRDPKEQIRELAAKTLRAAFVVMSQREQPDQSNKVHWYSECYEEAMTSFSDNTIRERGLSRDEHVHGALLILNELLRCSNAAWEKKYTMLMQKLDTEQDVSDEMLSLSSKMHNSWTPQSLEEKHTAVGIYESSVCRKLIVEKYEKIASEVMAQQISRSHSVHQMLLLIIPRLAALNREAFSKKHLKSTINHLITFLRGREKEKAMAFTTLGLVCVAVECDIQIYLGRIIEIIRLTLPVKDVPKKRNGTDTPLFNCVTLLGFAMKEDVANEVKELL</sequence>
<dbReference type="InterPro" id="IPR011989">
    <property type="entry name" value="ARM-like"/>
</dbReference>
<dbReference type="InterPro" id="IPR016024">
    <property type="entry name" value="ARM-type_fold"/>
</dbReference>
<dbReference type="GO" id="GO:0005737">
    <property type="term" value="C:cytoplasm"/>
    <property type="evidence" value="ECO:0007669"/>
    <property type="project" value="TreeGrafter"/>
</dbReference>
<keyword evidence="2" id="KW-1185">Reference proteome</keyword>
<proteinExistence type="predicted"/>
<reference evidence="1 2" key="1">
    <citation type="journal article" date="2015" name="Nat. Commun.">
        <title>Outbred genome sequencing and CRISPR/Cas9 gene editing in butterflies.</title>
        <authorList>
            <person name="Li X."/>
            <person name="Fan D."/>
            <person name="Zhang W."/>
            <person name="Liu G."/>
            <person name="Zhang L."/>
            <person name="Zhao L."/>
            <person name="Fang X."/>
            <person name="Chen L."/>
            <person name="Dong Y."/>
            <person name="Chen Y."/>
            <person name="Ding Y."/>
            <person name="Zhao R."/>
            <person name="Feng M."/>
            <person name="Zhu Y."/>
            <person name="Feng Y."/>
            <person name="Jiang X."/>
            <person name="Zhu D."/>
            <person name="Xiang H."/>
            <person name="Feng X."/>
            <person name="Li S."/>
            <person name="Wang J."/>
            <person name="Zhang G."/>
            <person name="Kronforst M.R."/>
            <person name="Wang W."/>
        </authorList>
    </citation>
    <scope>NUCLEOTIDE SEQUENCE [LARGE SCALE GENOMIC DNA]</scope>
    <source>
        <strain evidence="1">Ya'a_city_454_Px</strain>
        <tissue evidence="1">Whole body</tissue>
    </source>
</reference>
<dbReference type="GO" id="GO:0031931">
    <property type="term" value="C:TORC1 complex"/>
    <property type="evidence" value="ECO:0007669"/>
    <property type="project" value="TreeGrafter"/>
</dbReference>
<dbReference type="GO" id="GO:0031932">
    <property type="term" value="C:TORC2 complex"/>
    <property type="evidence" value="ECO:0007669"/>
    <property type="project" value="TreeGrafter"/>
</dbReference>
<organism evidence="1 2">
    <name type="scientific">Papilio xuthus</name>
    <name type="common">Asian swallowtail butterfly</name>
    <dbReference type="NCBI Taxonomy" id="66420"/>
    <lineage>
        <taxon>Eukaryota</taxon>
        <taxon>Metazoa</taxon>
        <taxon>Ecdysozoa</taxon>
        <taxon>Arthropoda</taxon>
        <taxon>Hexapoda</taxon>
        <taxon>Insecta</taxon>
        <taxon>Pterygota</taxon>
        <taxon>Neoptera</taxon>
        <taxon>Endopterygota</taxon>
        <taxon>Lepidoptera</taxon>
        <taxon>Glossata</taxon>
        <taxon>Ditrysia</taxon>
        <taxon>Papilionoidea</taxon>
        <taxon>Papilionidae</taxon>
        <taxon>Papilioninae</taxon>
        <taxon>Papilio</taxon>
    </lineage>
</organism>
<dbReference type="GO" id="GO:0038202">
    <property type="term" value="P:TORC1 signaling"/>
    <property type="evidence" value="ECO:0007669"/>
    <property type="project" value="TreeGrafter"/>
</dbReference>
<accession>A0A194Q3C8</accession>
<evidence type="ECO:0000313" key="2">
    <source>
        <dbReference type="Proteomes" id="UP000053268"/>
    </source>
</evidence>
<dbReference type="Proteomes" id="UP000053268">
    <property type="component" value="Unassembled WGS sequence"/>
</dbReference>
<gene>
    <name evidence="1" type="ORF">RR46_04827</name>
</gene>
<dbReference type="Gene3D" id="1.25.10.10">
    <property type="entry name" value="Leucine-rich Repeat Variant"/>
    <property type="match status" value="2"/>
</dbReference>
<name>A0A194Q3C8_PAPXU</name>